<keyword evidence="6" id="KW-1185">Reference proteome</keyword>
<dbReference type="NCBIfam" id="TIGR00377">
    <property type="entry name" value="ant_ant_sig"/>
    <property type="match status" value="1"/>
</dbReference>
<protein>
    <recommendedName>
        <fullName evidence="2">Anti-sigma factor antagonist</fullName>
    </recommendedName>
</protein>
<evidence type="ECO:0000256" key="1">
    <source>
        <dbReference type="ARBA" id="ARBA00009013"/>
    </source>
</evidence>
<reference evidence="4" key="1">
    <citation type="journal article" date="2017" name="Genome Announc.">
        <title>High-Quality Whole-Genome Sequences of the Oligo-Mouse-Microbiota Bacterial Community.</title>
        <authorList>
            <person name="Garzetti D."/>
            <person name="Brugiroux S."/>
            <person name="Bunk B."/>
            <person name="Pukall R."/>
            <person name="McCoy K.D."/>
            <person name="Macpherson A.J."/>
            <person name="Stecher B."/>
        </authorList>
    </citation>
    <scope>NUCLEOTIDE SEQUENCE</scope>
    <source>
        <strain evidence="4">KB18</strain>
    </source>
</reference>
<dbReference type="PANTHER" id="PTHR33495:SF2">
    <property type="entry name" value="ANTI-SIGMA FACTOR ANTAGONIST TM_1081-RELATED"/>
    <property type="match status" value="1"/>
</dbReference>
<name>A0A1Z2XQQ0_9FIRM</name>
<dbReference type="EMBL" id="CP021422">
    <property type="protein sequence ID" value="ASB40731.1"/>
    <property type="molecule type" value="Genomic_DNA"/>
</dbReference>
<dbReference type="AlphaFoldDB" id="A0A1Z2XQQ0"/>
<dbReference type="InterPro" id="IPR003658">
    <property type="entry name" value="Anti-sigma_ant"/>
</dbReference>
<evidence type="ECO:0000313" key="6">
    <source>
        <dbReference type="Proteomes" id="UP000196710"/>
    </source>
</evidence>
<accession>A0A1Z2XQQ0</accession>
<evidence type="ECO:0000259" key="3">
    <source>
        <dbReference type="PROSITE" id="PS50801"/>
    </source>
</evidence>
<evidence type="ECO:0000256" key="2">
    <source>
        <dbReference type="RuleBase" id="RU003749"/>
    </source>
</evidence>
<comment type="similarity">
    <text evidence="1 2">Belongs to the anti-sigma-factor antagonist family.</text>
</comment>
<dbReference type="InterPro" id="IPR002645">
    <property type="entry name" value="STAS_dom"/>
</dbReference>
<gene>
    <name evidence="4" type="ORF">ADH66_08715</name>
    <name evidence="5" type="ORF">I5Q82_18760</name>
</gene>
<dbReference type="GO" id="GO:0043856">
    <property type="term" value="F:anti-sigma factor antagonist activity"/>
    <property type="evidence" value="ECO:0007669"/>
    <property type="project" value="InterPro"/>
</dbReference>
<evidence type="ECO:0000313" key="4">
    <source>
        <dbReference type="EMBL" id="ASB40731.1"/>
    </source>
</evidence>
<dbReference type="PANTHER" id="PTHR33495">
    <property type="entry name" value="ANTI-SIGMA FACTOR ANTAGONIST TM_1081-RELATED-RELATED"/>
    <property type="match status" value="1"/>
</dbReference>
<dbReference type="RefSeq" id="WP_066533465.1">
    <property type="nucleotide sequence ID" value="NZ_CP021422.1"/>
</dbReference>
<reference evidence="5 7" key="3">
    <citation type="submission" date="2020-11" db="EMBL/GenBank/DDBJ databases">
        <title>Closed and high quality bacterial genomes of the OMM12 community.</title>
        <authorList>
            <person name="Marbouty M."/>
            <person name="Lamy-Besnier Q."/>
            <person name="Debarbieux L."/>
            <person name="Koszul R."/>
        </authorList>
    </citation>
    <scope>NUCLEOTIDE SEQUENCE [LARGE SCALE GENOMIC DNA]</scope>
    <source>
        <strain evidence="5 7">KB18</strain>
    </source>
</reference>
<reference evidence="6" key="2">
    <citation type="submission" date="2017-05" db="EMBL/GenBank/DDBJ databases">
        <title>Improved OligoMM genomes.</title>
        <authorList>
            <person name="Garzetti D."/>
        </authorList>
    </citation>
    <scope>NUCLEOTIDE SEQUENCE [LARGE SCALE GENOMIC DNA]</scope>
    <source>
        <strain evidence="6">KB18</strain>
    </source>
</reference>
<dbReference type="CDD" id="cd07043">
    <property type="entry name" value="STAS_anti-anti-sigma_factors"/>
    <property type="match status" value="1"/>
</dbReference>
<dbReference type="KEGG" id="amur:ADH66_08715"/>
<dbReference type="Pfam" id="PF01740">
    <property type="entry name" value="STAS"/>
    <property type="match status" value="1"/>
</dbReference>
<dbReference type="PROSITE" id="PS50801">
    <property type="entry name" value="STAS"/>
    <property type="match status" value="1"/>
</dbReference>
<evidence type="ECO:0000313" key="5">
    <source>
        <dbReference type="EMBL" id="QQR30011.1"/>
    </source>
</evidence>
<sequence>MSVQISYKEGVMTAKLSGEIDHHNAREMREAIDDTAQKLKPYCLRLDFSRVPFMDSSGVGLILGRVRMCNFWRGRVVLCGLSQNLNKMVELSGIASVAAIERRAG</sequence>
<dbReference type="Proteomes" id="UP000596035">
    <property type="component" value="Chromosome"/>
</dbReference>
<evidence type="ECO:0000313" key="7">
    <source>
        <dbReference type="Proteomes" id="UP000596035"/>
    </source>
</evidence>
<dbReference type="Gene3D" id="3.30.750.24">
    <property type="entry name" value="STAS domain"/>
    <property type="match status" value="1"/>
</dbReference>
<dbReference type="InterPro" id="IPR036513">
    <property type="entry name" value="STAS_dom_sf"/>
</dbReference>
<proteinExistence type="inferred from homology"/>
<dbReference type="SUPFAM" id="SSF52091">
    <property type="entry name" value="SpoIIaa-like"/>
    <property type="match status" value="1"/>
</dbReference>
<organism evidence="5 7">
    <name type="scientific">Acutalibacter muris</name>
    <dbReference type="NCBI Taxonomy" id="1796620"/>
    <lineage>
        <taxon>Bacteria</taxon>
        <taxon>Bacillati</taxon>
        <taxon>Bacillota</taxon>
        <taxon>Clostridia</taxon>
        <taxon>Eubacteriales</taxon>
        <taxon>Acutalibacteraceae</taxon>
        <taxon>Acutalibacter</taxon>
    </lineage>
</organism>
<dbReference type="Proteomes" id="UP000196710">
    <property type="component" value="Chromosome"/>
</dbReference>
<dbReference type="EMBL" id="CP065321">
    <property type="protein sequence ID" value="QQR30011.1"/>
    <property type="molecule type" value="Genomic_DNA"/>
</dbReference>
<feature type="domain" description="STAS" evidence="3">
    <location>
        <begin position="1"/>
        <end position="105"/>
    </location>
</feature>